<gene>
    <name evidence="2" type="ORF">GCM10009745_51070</name>
</gene>
<protein>
    <recommendedName>
        <fullName evidence="4">DUF3592 domain-containing protein</fullName>
    </recommendedName>
</protein>
<name>A0ABP4U388_9ACTN</name>
<keyword evidence="3" id="KW-1185">Reference proteome</keyword>
<keyword evidence="1" id="KW-0812">Transmembrane</keyword>
<reference evidence="3" key="1">
    <citation type="journal article" date="2019" name="Int. J. Syst. Evol. Microbiol.">
        <title>The Global Catalogue of Microorganisms (GCM) 10K type strain sequencing project: providing services to taxonomists for standard genome sequencing and annotation.</title>
        <authorList>
            <consortium name="The Broad Institute Genomics Platform"/>
            <consortium name="The Broad Institute Genome Sequencing Center for Infectious Disease"/>
            <person name="Wu L."/>
            <person name="Ma J."/>
        </authorList>
    </citation>
    <scope>NUCLEOTIDE SEQUENCE [LARGE SCALE GENOMIC DNA]</scope>
    <source>
        <strain evidence="3">JCM 14307</strain>
    </source>
</reference>
<accession>A0ABP4U388</accession>
<dbReference type="EMBL" id="BAAANF010000017">
    <property type="protein sequence ID" value="GAA1698430.1"/>
    <property type="molecule type" value="Genomic_DNA"/>
</dbReference>
<evidence type="ECO:0008006" key="4">
    <source>
        <dbReference type="Google" id="ProtNLM"/>
    </source>
</evidence>
<dbReference type="Proteomes" id="UP001500280">
    <property type="component" value="Unassembled WGS sequence"/>
</dbReference>
<feature type="transmembrane region" description="Helical" evidence="1">
    <location>
        <begin position="101"/>
        <end position="125"/>
    </location>
</feature>
<evidence type="ECO:0000313" key="2">
    <source>
        <dbReference type="EMBL" id="GAA1698430.1"/>
    </source>
</evidence>
<evidence type="ECO:0000256" key="1">
    <source>
        <dbReference type="SAM" id="Phobius"/>
    </source>
</evidence>
<organism evidence="2 3">
    <name type="scientific">Kribbella yunnanensis</name>
    <dbReference type="NCBI Taxonomy" id="190194"/>
    <lineage>
        <taxon>Bacteria</taxon>
        <taxon>Bacillati</taxon>
        <taxon>Actinomycetota</taxon>
        <taxon>Actinomycetes</taxon>
        <taxon>Propionibacteriales</taxon>
        <taxon>Kribbellaceae</taxon>
        <taxon>Kribbella</taxon>
    </lineage>
</organism>
<proteinExistence type="predicted"/>
<keyword evidence="1" id="KW-0472">Membrane</keyword>
<comment type="caution">
    <text evidence="2">The sequence shown here is derived from an EMBL/GenBank/DDBJ whole genome shotgun (WGS) entry which is preliminary data.</text>
</comment>
<evidence type="ECO:0000313" key="3">
    <source>
        <dbReference type="Proteomes" id="UP001500280"/>
    </source>
</evidence>
<keyword evidence="1" id="KW-1133">Transmembrane helix</keyword>
<sequence>MVVLLGAAILCGSIGWTLVSDVYWLRQRGEVVTATVVAVDHPRAGKPPRWIDVRYVTRAGEAIDQRVSRFSHYKAIPRQIDVIYDRDQPHRVSTVDRGLDYTFHLVLFTIITAGLLAAAVVLLLWKHPQPQVS</sequence>